<dbReference type="Pfam" id="PF01565">
    <property type="entry name" value="FAD_binding_4"/>
    <property type="match status" value="1"/>
</dbReference>
<dbReference type="SUPFAM" id="SSF55103">
    <property type="entry name" value="FAD-linked oxidases, C-terminal domain"/>
    <property type="match status" value="1"/>
</dbReference>
<dbReference type="GO" id="GO:0016491">
    <property type="term" value="F:oxidoreductase activity"/>
    <property type="evidence" value="ECO:0007669"/>
    <property type="project" value="UniProtKB-KW"/>
</dbReference>
<evidence type="ECO:0000256" key="5">
    <source>
        <dbReference type="ARBA" id="ARBA00023002"/>
    </source>
</evidence>
<dbReference type="Pfam" id="PF02913">
    <property type="entry name" value="FAD-oxidase_C"/>
    <property type="match status" value="1"/>
</dbReference>
<dbReference type="Gene3D" id="3.30.465.10">
    <property type="match status" value="1"/>
</dbReference>
<dbReference type="FunFam" id="3.30.70.2740:FF:000001">
    <property type="entry name" value="D-lactate dehydrogenase mitochondrial"/>
    <property type="match status" value="1"/>
</dbReference>
<comment type="similarity">
    <text evidence="2">Belongs to the FAD-binding oxidoreductase/transferase type 4 family.</text>
</comment>
<dbReference type="InterPro" id="IPR036318">
    <property type="entry name" value="FAD-bd_PCMH-like_sf"/>
</dbReference>
<dbReference type="InterPro" id="IPR006094">
    <property type="entry name" value="Oxid_FAD_bind_N"/>
</dbReference>
<keyword evidence="5" id="KW-0560">Oxidoreductase</keyword>
<proteinExistence type="inferred from homology"/>
<dbReference type="InterPro" id="IPR004113">
    <property type="entry name" value="FAD-bd_oxidored_4_C"/>
</dbReference>
<name>A0A212LT30_9FIRM</name>
<dbReference type="EMBL" id="FMJE01000003">
    <property type="protein sequence ID" value="SCM80672.1"/>
    <property type="molecule type" value="Genomic_DNA"/>
</dbReference>
<dbReference type="InterPro" id="IPR016166">
    <property type="entry name" value="FAD-bd_PCMH"/>
</dbReference>
<dbReference type="Gene3D" id="1.10.45.10">
    <property type="entry name" value="Vanillyl-alcohol Oxidase, Chain A, domain 4"/>
    <property type="match status" value="1"/>
</dbReference>
<dbReference type="InterPro" id="IPR016169">
    <property type="entry name" value="FAD-bd_PCMH_sub2"/>
</dbReference>
<dbReference type="FunFam" id="1.10.45.10:FF:000001">
    <property type="entry name" value="D-lactate dehydrogenase mitochondrial"/>
    <property type="match status" value="1"/>
</dbReference>
<feature type="domain" description="FAD-binding PCMH-type" evidence="6">
    <location>
        <begin position="42"/>
        <end position="221"/>
    </location>
</feature>
<dbReference type="InterPro" id="IPR016171">
    <property type="entry name" value="Vanillyl_alc_oxidase_C-sub2"/>
</dbReference>
<dbReference type="InterPro" id="IPR051914">
    <property type="entry name" value="FAD-linked_OxidoTrans_Type4"/>
</dbReference>
<dbReference type="InterPro" id="IPR016164">
    <property type="entry name" value="FAD-linked_Oxase-like_C"/>
</dbReference>
<organism evidence="7">
    <name type="scientific">uncultured Sporomusa sp</name>
    <dbReference type="NCBI Taxonomy" id="307249"/>
    <lineage>
        <taxon>Bacteria</taxon>
        <taxon>Bacillati</taxon>
        <taxon>Bacillota</taxon>
        <taxon>Negativicutes</taxon>
        <taxon>Selenomonadales</taxon>
        <taxon>Sporomusaceae</taxon>
        <taxon>Sporomusa</taxon>
        <taxon>environmental samples</taxon>
    </lineage>
</organism>
<accession>A0A212LT30</accession>
<dbReference type="GO" id="GO:0071949">
    <property type="term" value="F:FAD binding"/>
    <property type="evidence" value="ECO:0007669"/>
    <property type="project" value="InterPro"/>
</dbReference>
<protein>
    <submittedName>
        <fullName evidence="7">Glycolate oxidase subunit GlcD</fullName>
    </submittedName>
</protein>
<dbReference type="PANTHER" id="PTHR42934:SF2">
    <property type="entry name" value="GLYCOLATE OXIDASE SUBUNIT GLCD"/>
    <property type="match status" value="1"/>
</dbReference>
<keyword evidence="3" id="KW-0285">Flavoprotein</keyword>
<gene>
    <name evidence="7" type="primary">glcD</name>
    <name evidence="7" type="ORF">KL86SPO_30850</name>
</gene>
<evidence type="ECO:0000259" key="6">
    <source>
        <dbReference type="PROSITE" id="PS51387"/>
    </source>
</evidence>
<dbReference type="PANTHER" id="PTHR42934">
    <property type="entry name" value="GLYCOLATE OXIDASE SUBUNIT GLCD"/>
    <property type="match status" value="1"/>
</dbReference>
<dbReference type="Gene3D" id="3.30.70.2740">
    <property type="match status" value="1"/>
</dbReference>
<dbReference type="AlphaFoldDB" id="A0A212LT30"/>
<reference evidence="7" key="1">
    <citation type="submission" date="2016-08" db="EMBL/GenBank/DDBJ databases">
        <authorList>
            <person name="Seilhamer J.J."/>
        </authorList>
    </citation>
    <scope>NUCLEOTIDE SEQUENCE</scope>
    <source>
        <strain evidence="7">86</strain>
    </source>
</reference>
<evidence type="ECO:0000256" key="4">
    <source>
        <dbReference type="ARBA" id="ARBA00022827"/>
    </source>
</evidence>
<keyword evidence="4" id="KW-0274">FAD</keyword>
<sequence>MKGYEQMQNQHIEALKRIVGTEHVLTSAEELHCYSYDATPGFSHMPDVVVIPGTTEEVAKVLALANSEKIPVYTRGSGTNLSAGTIPTKGGIVLLMTRMNQIIEIDTENLVAVAQPGVIVSDLNKAVETHGLIYPPDPGTVTTATLGGTVSENAGGLRGLKYGVTKHYVMGLEVVLASGQVMNVGGKNVKDVSGYDMTKLFTGAEGTLGVITKIIVKLVPAPEAKKSMMAIFKNLDNAGNAIAAIIAAKIIPATLEIMDNATIRTVEDYAKVGLPVDAEAVLLIEVDGIPEVVEKEAAKVLEVLTINKADEVRQAKDAAERDKIWAARRAALPALAKLRPTTFVEDATVPRNKVPEMIRAVNEIAKKYNVTIGTFGHAGDGNMHPTIVCDIRDEEEMSRVYKAMDEIFGTAIKLGGTLSGEHGIGLGKLKYMEDQFGPVAMEAMRNIKRALDPNLILNPGKLVGEC</sequence>
<evidence type="ECO:0000256" key="3">
    <source>
        <dbReference type="ARBA" id="ARBA00022630"/>
    </source>
</evidence>
<evidence type="ECO:0000313" key="7">
    <source>
        <dbReference type="EMBL" id="SCM80672.1"/>
    </source>
</evidence>
<evidence type="ECO:0000256" key="2">
    <source>
        <dbReference type="ARBA" id="ARBA00008000"/>
    </source>
</evidence>
<comment type="cofactor">
    <cofactor evidence="1">
        <name>FAD</name>
        <dbReference type="ChEBI" id="CHEBI:57692"/>
    </cofactor>
</comment>
<evidence type="ECO:0000256" key="1">
    <source>
        <dbReference type="ARBA" id="ARBA00001974"/>
    </source>
</evidence>
<dbReference type="PROSITE" id="PS51387">
    <property type="entry name" value="FAD_PCMH"/>
    <property type="match status" value="1"/>
</dbReference>
<dbReference type="SUPFAM" id="SSF56176">
    <property type="entry name" value="FAD-binding/transporter-associated domain-like"/>
    <property type="match status" value="1"/>
</dbReference>